<evidence type="ECO:0000313" key="2">
    <source>
        <dbReference type="Proteomes" id="UP000677244"/>
    </source>
</evidence>
<accession>A0ABS3Z5X1</accession>
<evidence type="ECO:0008006" key="3">
    <source>
        <dbReference type="Google" id="ProtNLM"/>
    </source>
</evidence>
<name>A0ABS3Z5X1_9BACT</name>
<dbReference type="RefSeq" id="WP_209144417.1">
    <property type="nucleotide sequence ID" value="NZ_JAGHKO010000024.1"/>
</dbReference>
<dbReference type="PROSITE" id="PS51257">
    <property type="entry name" value="PROKAR_LIPOPROTEIN"/>
    <property type="match status" value="1"/>
</dbReference>
<organism evidence="1 2">
    <name type="scientific">Niastella soli</name>
    <dbReference type="NCBI Taxonomy" id="2821487"/>
    <lineage>
        <taxon>Bacteria</taxon>
        <taxon>Pseudomonadati</taxon>
        <taxon>Bacteroidota</taxon>
        <taxon>Chitinophagia</taxon>
        <taxon>Chitinophagales</taxon>
        <taxon>Chitinophagaceae</taxon>
        <taxon>Niastella</taxon>
    </lineage>
</organism>
<reference evidence="1 2" key="1">
    <citation type="submission" date="2021-03" db="EMBL/GenBank/DDBJ databases">
        <title>Assistant Professor.</title>
        <authorList>
            <person name="Huq M.A."/>
        </authorList>
    </citation>
    <scope>NUCLEOTIDE SEQUENCE [LARGE SCALE GENOMIC DNA]</scope>
    <source>
        <strain evidence="1 2">MAH-29</strain>
    </source>
</reference>
<sequence length="317" mass="35088">MYKILLSVFLIALVACKQKTPASDKINTNIQNTKTTKHVNIPGTRLYMVPPANYTVSQTPAGLRKGETAGITVTDLVNGNYYTNAASFNKAGFVQRGIKTFEFQEIKVNGYPAKYVSLQGDANARMYWLVFGDSSFSTMVMGVYPVGDLTSGKEILSALNTIYYDKNEKIDPFAAAAFSLDDSQSKFKFFQFSTNMYVYTVGGMDNKNDPDAPFLVLTQMPIEKGMNAKNVGDMMLSKLEGYGLTHTQIKNASSERINGYDAYEAEVHGQMHDKNSIMYQCVIANGDNVISMQGVAKDNFDKNIADFKSLAHTIKIK</sequence>
<evidence type="ECO:0000313" key="1">
    <source>
        <dbReference type="EMBL" id="MBO9205137.1"/>
    </source>
</evidence>
<proteinExistence type="predicted"/>
<comment type="caution">
    <text evidence="1">The sequence shown here is derived from an EMBL/GenBank/DDBJ whole genome shotgun (WGS) entry which is preliminary data.</text>
</comment>
<dbReference type="EMBL" id="JAGHKO010000024">
    <property type="protein sequence ID" value="MBO9205137.1"/>
    <property type="molecule type" value="Genomic_DNA"/>
</dbReference>
<keyword evidence="2" id="KW-1185">Reference proteome</keyword>
<gene>
    <name evidence="1" type="ORF">J7I42_32925</name>
</gene>
<dbReference type="Proteomes" id="UP000677244">
    <property type="component" value="Unassembled WGS sequence"/>
</dbReference>
<protein>
    <recommendedName>
        <fullName evidence="3">DUF1795 domain-containing protein</fullName>
    </recommendedName>
</protein>
<dbReference type="Gene3D" id="3.40.1000.10">
    <property type="entry name" value="Mog1/PsbP, alpha/beta/alpha sandwich"/>
    <property type="match status" value="1"/>
</dbReference>